<dbReference type="GO" id="GO:0032259">
    <property type="term" value="P:methylation"/>
    <property type="evidence" value="ECO:0007669"/>
    <property type="project" value="UniProtKB-KW"/>
</dbReference>
<keyword evidence="6" id="KW-1185">Reference proteome</keyword>
<evidence type="ECO:0000313" key="5">
    <source>
        <dbReference type="EMBL" id="KMO40274.1"/>
    </source>
</evidence>
<keyword evidence="3" id="KW-0949">S-adenosyl-L-methionine</keyword>
<comment type="caution">
    <text evidence="5">The sequence shown here is derived from an EMBL/GenBank/DDBJ whole genome shotgun (WGS) entry which is preliminary data.</text>
</comment>
<dbReference type="EMBL" id="LABZ01000098">
    <property type="protein sequence ID" value="KMO40274.1"/>
    <property type="molecule type" value="Genomic_DNA"/>
</dbReference>
<keyword evidence="1 5" id="KW-0489">Methyltransferase</keyword>
<evidence type="ECO:0000256" key="1">
    <source>
        <dbReference type="ARBA" id="ARBA00022603"/>
    </source>
</evidence>
<feature type="domain" description="O-methyltransferase C-terminal" evidence="4">
    <location>
        <begin position="5"/>
        <end position="101"/>
    </location>
</feature>
<sequence length="122" mass="12716">AGRATARGGSFHDGLPPGADAVSLVRVVHDHDDAPALALLKAARAALPPGGTLLLAEPMAGTPGAEPIGDAYFGFYLLAMGSGRPRTRPELADMLAQAGFSRVREHRTRRPMLVRLLVATAP</sequence>
<dbReference type="PATRIC" id="fig|1187852.3.peg.6920"/>
<accession>A0A0J6T2T4</accession>
<dbReference type="PANTHER" id="PTHR43712">
    <property type="entry name" value="PUTATIVE (AFU_ORTHOLOGUE AFUA_4G14580)-RELATED"/>
    <property type="match status" value="1"/>
</dbReference>
<dbReference type="SUPFAM" id="SSF53335">
    <property type="entry name" value="S-adenosyl-L-methionine-dependent methyltransferases"/>
    <property type="match status" value="1"/>
</dbReference>
<dbReference type="RefSeq" id="WP_048451542.1">
    <property type="nucleotide sequence ID" value="NZ_LABZ01000098.1"/>
</dbReference>
<name>A0A0J6T2T4_9HYPH</name>
<feature type="non-terminal residue" evidence="5">
    <location>
        <position position="1"/>
    </location>
</feature>
<gene>
    <name evidence="5" type="ORF">VQ03_14235</name>
</gene>
<dbReference type="InterPro" id="IPR001077">
    <property type="entry name" value="COMT_C"/>
</dbReference>
<evidence type="ECO:0000313" key="6">
    <source>
        <dbReference type="Proteomes" id="UP000036449"/>
    </source>
</evidence>
<dbReference type="InterPro" id="IPR029063">
    <property type="entry name" value="SAM-dependent_MTases_sf"/>
</dbReference>
<dbReference type="InterPro" id="IPR016461">
    <property type="entry name" value="COMT-like"/>
</dbReference>
<evidence type="ECO:0000259" key="4">
    <source>
        <dbReference type="Pfam" id="PF00891"/>
    </source>
</evidence>
<dbReference type="PANTHER" id="PTHR43712:SF2">
    <property type="entry name" value="O-METHYLTRANSFERASE CICE"/>
    <property type="match status" value="1"/>
</dbReference>
<keyword evidence="2 5" id="KW-0808">Transferase</keyword>
<dbReference type="AlphaFoldDB" id="A0A0J6T2T4"/>
<evidence type="ECO:0000256" key="3">
    <source>
        <dbReference type="ARBA" id="ARBA00022691"/>
    </source>
</evidence>
<organism evidence="5 6">
    <name type="scientific">Methylobacterium tarhaniae</name>
    <dbReference type="NCBI Taxonomy" id="1187852"/>
    <lineage>
        <taxon>Bacteria</taxon>
        <taxon>Pseudomonadati</taxon>
        <taxon>Pseudomonadota</taxon>
        <taxon>Alphaproteobacteria</taxon>
        <taxon>Hyphomicrobiales</taxon>
        <taxon>Methylobacteriaceae</taxon>
        <taxon>Methylobacterium</taxon>
    </lineage>
</organism>
<dbReference type="PROSITE" id="PS51683">
    <property type="entry name" value="SAM_OMT_II"/>
    <property type="match status" value="1"/>
</dbReference>
<reference evidence="5 6" key="1">
    <citation type="submission" date="2015-03" db="EMBL/GenBank/DDBJ databases">
        <title>Genome sequencing of Methylobacterium tarhaniae DSM 25844.</title>
        <authorList>
            <person name="Chaudhry V."/>
            <person name="Patil P.B."/>
        </authorList>
    </citation>
    <scope>NUCLEOTIDE SEQUENCE [LARGE SCALE GENOMIC DNA]</scope>
    <source>
        <strain evidence="5 6">DSM 25844</strain>
    </source>
</reference>
<protein>
    <submittedName>
        <fullName evidence="5">Methyltransferase</fullName>
    </submittedName>
</protein>
<proteinExistence type="predicted"/>
<dbReference type="Pfam" id="PF00891">
    <property type="entry name" value="Methyltransf_2"/>
    <property type="match status" value="1"/>
</dbReference>
<evidence type="ECO:0000256" key="2">
    <source>
        <dbReference type="ARBA" id="ARBA00022679"/>
    </source>
</evidence>
<dbReference type="Proteomes" id="UP000036449">
    <property type="component" value="Unassembled WGS sequence"/>
</dbReference>
<dbReference type="GO" id="GO:0008171">
    <property type="term" value="F:O-methyltransferase activity"/>
    <property type="evidence" value="ECO:0007669"/>
    <property type="project" value="InterPro"/>
</dbReference>
<dbReference type="Gene3D" id="3.40.50.150">
    <property type="entry name" value="Vaccinia Virus protein VP39"/>
    <property type="match status" value="1"/>
</dbReference>